<keyword evidence="3" id="KW-0238">DNA-binding</keyword>
<dbReference type="SUPFAM" id="SSF56349">
    <property type="entry name" value="DNA breaking-rejoining enzymes"/>
    <property type="match status" value="1"/>
</dbReference>
<dbReference type="Gene3D" id="1.10.150.130">
    <property type="match status" value="1"/>
</dbReference>
<dbReference type="Pfam" id="PF14659">
    <property type="entry name" value="Phage_int_SAM_3"/>
    <property type="match status" value="1"/>
</dbReference>
<reference evidence="6 7" key="1">
    <citation type="journal article" date="2015" name="Genome Announc.">
        <title>Expanding the biotechnology potential of lactobacilli through comparative genomics of 213 strains and associated genera.</title>
        <authorList>
            <person name="Sun Z."/>
            <person name="Harris H.M."/>
            <person name="McCann A."/>
            <person name="Guo C."/>
            <person name="Argimon S."/>
            <person name="Zhang W."/>
            <person name="Yang X."/>
            <person name="Jeffery I.B."/>
            <person name="Cooney J.C."/>
            <person name="Kagawa T.F."/>
            <person name="Liu W."/>
            <person name="Song Y."/>
            <person name="Salvetti E."/>
            <person name="Wrobel A."/>
            <person name="Rasinkangas P."/>
            <person name="Parkhill J."/>
            <person name="Rea M.C."/>
            <person name="O'Sullivan O."/>
            <person name="Ritari J."/>
            <person name="Douillard F.P."/>
            <person name="Paul Ross R."/>
            <person name="Yang R."/>
            <person name="Briner A.E."/>
            <person name="Felis G.E."/>
            <person name="de Vos W.M."/>
            <person name="Barrangou R."/>
            <person name="Klaenhammer T.R."/>
            <person name="Caufield P.W."/>
            <person name="Cui Y."/>
            <person name="Zhang H."/>
            <person name="O'Toole P.W."/>
        </authorList>
    </citation>
    <scope>NUCLEOTIDE SEQUENCE [LARGE SCALE GENOMIC DNA]</scope>
    <source>
        <strain evidence="6 7">JCM 15530</strain>
    </source>
</reference>
<dbReference type="InterPro" id="IPR002104">
    <property type="entry name" value="Integrase_catalytic"/>
</dbReference>
<dbReference type="PROSITE" id="PS51898">
    <property type="entry name" value="TYR_RECOMBINASE"/>
    <property type="match status" value="1"/>
</dbReference>
<keyword evidence="2" id="KW-0229">DNA integration</keyword>
<evidence type="ECO:0000259" key="5">
    <source>
        <dbReference type="PROSITE" id="PS51898"/>
    </source>
</evidence>
<dbReference type="Gene3D" id="1.10.443.10">
    <property type="entry name" value="Intergrase catalytic core"/>
    <property type="match status" value="1"/>
</dbReference>
<dbReference type="CDD" id="cd01189">
    <property type="entry name" value="INT_ICEBs1_C_like"/>
    <property type="match status" value="1"/>
</dbReference>
<dbReference type="GO" id="GO:0006310">
    <property type="term" value="P:DNA recombination"/>
    <property type="evidence" value="ECO:0007669"/>
    <property type="project" value="UniProtKB-KW"/>
</dbReference>
<dbReference type="InterPro" id="IPR013762">
    <property type="entry name" value="Integrase-like_cat_sf"/>
</dbReference>
<dbReference type="EMBL" id="AZCX01000002">
    <property type="protein sequence ID" value="KRK49004.1"/>
    <property type="molecule type" value="Genomic_DNA"/>
</dbReference>
<dbReference type="InterPro" id="IPR004107">
    <property type="entry name" value="Integrase_SAM-like_N"/>
</dbReference>
<proteinExistence type="inferred from homology"/>
<dbReference type="OrthoDB" id="9803188at2"/>
<dbReference type="STRING" id="1302272.FC96_GL001326"/>
<feature type="domain" description="Tyr recombinase" evidence="5">
    <location>
        <begin position="169"/>
        <end position="369"/>
    </location>
</feature>
<dbReference type="GO" id="GO:0015074">
    <property type="term" value="P:DNA integration"/>
    <property type="evidence" value="ECO:0007669"/>
    <property type="project" value="UniProtKB-KW"/>
</dbReference>
<evidence type="ECO:0000256" key="3">
    <source>
        <dbReference type="ARBA" id="ARBA00023125"/>
    </source>
</evidence>
<dbReference type="InterPro" id="IPR011010">
    <property type="entry name" value="DNA_brk_join_enz"/>
</dbReference>
<dbReference type="PANTHER" id="PTHR30349:SF64">
    <property type="entry name" value="PROPHAGE INTEGRASE INTD-RELATED"/>
    <property type="match status" value="1"/>
</dbReference>
<dbReference type="RefSeq" id="WP_056942129.1">
    <property type="nucleotide sequence ID" value="NZ_AZCX01000002.1"/>
</dbReference>
<organism evidence="6 7">
    <name type="scientific">Secundilactobacillus kimchicus JCM 15530</name>
    <dbReference type="NCBI Taxonomy" id="1302272"/>
    <lineage>
        <taxon>Bacteria</taxon>
        <taxon>Bacillati</taxon>
        <taxon>Bacillota</taxon>
        <taxon>Bacilli</taxon>
        <taxon>Lactobacillales</taxon>
        <taxon>Lactobacillaceae</taxon>
        <taxon>Secundilactobacillus</taxon>
    </lineage>
</organism>
<dbReference type="Pfam" id="PF14657">
    <property type="entry name" value="Arm-DNA-bind_4"/>
    <property type="match status" value="1"/>
</dbReference>
<dbReference type="Proteomes" id="UP000050911">
    <property type="component" value="Unassembled WGS sequence"/>
</dbReference>
<evidence type="ECO:0000256" key="4">
    <source>
        <dbReference type="ARBA" id="ARBA00023172"/>
    </source>
</evidence>
<dbReference type="InterPro" id="IPR028259">
    <property type="entry name" value="AP2-like_int_N"/>
</dbReference>
<dbReference type="GO" id="GO:0003677">
    <property type="term" value="F:DNA binding"/>
    <property type="evidence" value="ECO:0007669"/>
    <property type="project" value="UniProtKB-KW"/>
</dbReference>
<dbReference type="InterPro" id="IPR050090">
    <property type="entry name" value="Tyrosine_recombinase_XerCD"/>
</dbReference>
<evidence type="ECO:0000313" key="7">
    <source>
        <dbReference type="Proteomes" id="UP000050911"/>
    </source>
</evidence>
<protein>
    <submittedName>
        <fullName evidence="6">Tyrosine recombinase XerC</fullName>
    </submittedName>
</protein>
<dbReference type="InterPro" id="IPR010998">
    <property type="entry name" value="Integrase_recombinase_N"/>
</dbReference>
<dbReference type="PANTHER" id="PTHR30349">
    <property type="entry name" value="PHAGE INTEGRASE-RELATED"/>
    <property type="match status" value="1"/>
</dbReference>
<dbReference type="PATRIC" id="fig|1302272.5.peg.1335"/>
<dbReference type="AlphaFoldDB" id="A0A0R1HRA4"/>
<comment type="similarity">
    <text evidence="1">Belongs to the 'phage' integrase family.</text>
</comment>
<evidence type="ECO:0000256" key="2">
    <source>
        <dbReference type="ARBA" id="ARBA00022908"/>
    </source>
</evidence>
<sequence>MASITKRGKTWFVRVSFYDANNERQFANQGGFKTKKEAQMWANKNEVQKDNGVNLAAGNQNFVDYFVNWYKTYKEPVLSDSSKLRYRYTISIVMQYFTGRKLNQITRAEYQKFLNDYAHPVGKKEKSINSSEKVNTQIKASVRDAIEDGLITRDFTAKTTITGRPEKSKDMKYLDAADASELTKALEADISVEHATKFMALVALQTGARFSEIAGLTWDNFSYEMKTIRIEKAWDTINKNGFTTTKNEQSKRVIKITDRLAEQLRNYRKLQLLKFSDLGIENPFNLIFLNQYGKVGDSTGANKTLHSVLRAIGAKDISFHGLRHTHASYLIYKGVSIYYISSRLGHSNYSTTIRVYSHMLKEMEKKETTKALAALAVM</sequence>
<evidence type="ECO:0000256" key="1">
    <source>
        <dbReference type="ARBA" id="ARBA00008857"/>
    </source>
</evidence>
<evidence type="ECO:0000313" key="6">
    <source>
        <dbReference type="EMBL" id="KRK49004.1"/>
    </source>
</evidence>
<gene>
    <name evidence="6" type="ORF">FC96_GL001326</name>
</gene>
<keyword evidence="4" id="KW-0233">DNA recombination</keyword>
<comment type="caution">
    <text evidence="6">The sequence shown here is derived from an EMBL/GenBank/DDBJ whole genome shotgun (WGS) entry which is preliminary data.</text>
</comment>
<keyword evidence="7" id="KW-1185">Reference proteome</keyword>
<accession>A0A0R1HRA4</accession>
<dbReference type="Pfam" id="PF00589">
    <property type="entry name" value="Phage_integrase"/>
    <property type="match status" value="1"/>
</dbReference>
<name>A0A0R1HRA4_9LACO</name>